<reference evidence="1" key="1">
    <citation type="submission" date="2021-02" db="EMBL/GenBank/DDBJ databases">
        <authorList>
            <person name="Nowell W R."/>
        </authorList>
    </citation>
    <scope>NUCLEOTIDE SEQUENCE</scope>
</reference>
<dbReference type="AlphaFoldDB" id="A0A815WFZ6"/>
<evidence type="ECO:0000313" key="2">
    <source>
        <dbReference type="EMBL" id="CAF1582225.1"/>
    </source>
</evidence>
<protein>
    <submittedName>
        <fullName evidence="1">Uncharacterized protein</fullName>
    </submittedName>
</protein>
<comment type="caution">
    <text evidence="1">The sequence shown here is derived from an EMBL/GenBank/DDBJ whole genome shotgun (WGS) entry which is preliminary data.</text>
</comment>
<sequence>MRKRGWCAHPRHVEVLPNGKRRYWKTGPRPSHPQGRRAIPKRLAVSINSRNESILNGTSKKLSEDDYLCSSCFAKEEKYFVEALDMDIACENPPITPVNNGYIDVKEDARQKLNQVLQCVGMERINEIRNTNQIANAVDEIYFRLHEWRNVLLPLSQRIDESETLSSLDLSMGDAIWILRQLRQLFAISDKDEQKRLMTMLPENWGRDRIANWFNGSGNQARRALKIKSATGILSRAEDQRGNRPLDNQTKLAVHNYYNSDEVSRETSYKKQVIHPPPSRVPIPLRFLHLTIGETFQKFKIQYPDVPIKKSKFYELRPAWVKERTPHDSCLCMFHENANLLLQAISKSLDRLITIKTLLEQTICSSPSEQCYYRQCDGCRTIKASDILSNGIDVEVQDECSWSIWKKVQLRYELLHVTGAFQALLGEIDSLWSNFITHTFNTSQQRDYIAMIKELSSFSTYAIVQLDFAQNFSFVIQREIQSGYYCRQQATIFTVYIRIGDEHRNMVIISNYLAHDTRFVYSAQKIIIEFLKKEYRTILKVNYVSDGATGHFKNRYNMHNLAHHYQDFHLVASWTFSSTGHGKGPCDGLGAVIKFTATHYLLRGGPQVSFASPEDFYNWCFQRNDRMVIAKPRPKGGADANSISIPEPNRPIEVRWLPSDTITKEFEEILTHRWNSLSTKDRITGIRDYHEFAAGKDGSITLRRVSQSTKTILYKFRSQVARISSINQVVKTSDLQNDFFVLIKLDENLRLAQIKSLHLAQSQLTVSCFDPPFPASSFYSAKSPYLSNLTIPIEIIQARFIDNSLRATNGNVRISSQQFIDIHNFWDDD</sequence>
<dbReference type="EMBL" id="CAJNOJ010001050">
    <property type="protein sequence ID" value="CAF1540342.1"/>
    <property type="molecule type" value="Genomic_DNA"/>
</dbReference>
<evidence type="ECO:0000313" key="3">
    <source>
        <dbReference type="Proteomes" id="UP000663828"/>
    </source>
</evidence>
<dbReference type="Proteomes" id="UP000663852">
    <property type="component" value="Unassembled WGS sequence"/>
</dbReference>
<proteinExistence type="predicted"/>
<dbReference type="EMBL" id="CAJNOR010005991">
    <property type="protein sequence ID" value="CAF1582225.1"/>
    <property type="molecule type" value="Genomic_DNA"/>
</dbReference>
<evidence type="ECO:0000313" key="1">
    <source>
        <dbReference type="EMBL" id="CAF1540342.1"/>
    </source>
</evidence>
<accession>A0A815WFZ6</accession>
<dbReference type="OrthoDB" id="10065669at2759"/>
<name>A0A815WFZ6_ADIRI</name>
<dbReference type="Proteomes" id="UP000663828">
    <property type="component" value="Unassembled WGS sequence"/>
</dbReference>
<dbReference type="PANTHER" id="PTHR46601">
    <property type="entry name" value="ULP_PROTEASE DOMAIN-CONTAINING PROTEIN"/>
    <property type="match status" value="1"/>
</dbReference>
<keyword evidence="3" id="KW-1185">Reference proteome</keyword>
<evidence type="ECO:0000313" key="4">
    <source>
        <dbReference type="Proteomes" id="UP000663852"/>
    </source>
</evidence>
<organism evidence="1 4">
    <name type="scientific">Adineta ricciae</name>
    <name type="common">Rotifer</name>
    <dbReference type="NCBI Taxonomy" id="249248"/>
    <lineage>
        <taxon>Eukaryota</taxon>
        <taxon>Metazoa</taxon>
        <taxon>Spiralia</taxon>
        <taxon>Gnathifera</taxon>
        <taxon>Rotifera</taxon>
        <taxon>Eurotatoria</taxon>
        <taxon>Bdelloidea</taxon>
        <taxon>Adinetida</taxon>
        <taxon>Adinetidae</taxon>
        <taxon>Adineta</taxon>
    </lineage>
</organism>
<dbReference type="PANTHER" id="PTHR46601:SF1">
    <property type="entry name" value="ADF-H DOMAIN-CONTAINING PROTEIN"/>
    <property type="match status" value="1"/>
</dbReference>
<gene>
    <name evidence="1" type="ORF">EDS130_LOCUS45272</name>
    <name evidence="2" type="ORF">XAT740_LOCUS45634</name>
</gene>